<evidence type="ECO:0000313" key="6">
    <source>
        <dbReference type="Proteomes" id="UP000252530"/>
    </source>
</evidence>
<protein>
    <recommendedName>
        <fullName evidence="4">Primosomal protein N' 3' DNA-binding domain-containing protein</fullName>
    </recommendedName>
</protein>
<keyword evidence="3" id="KW-0238">DNA-binding</keyword>
<evidence type="ECO:0000256" key="2">
    <source>
        <dbReference type="ARBA" id="ARBA00022840"/>
    </source>
</evidence>
<sequence>MQATHLGQSFDYLIDHKLDEEAQAGVMVRVRFGGRRVNGIIWQRVESSQSPRSSLRYIERVLTPAPLVSQAMRADITAIADAYGGTRANIVRLAVPPRVARVDQERQLAMAGGWQSHQSIGSTAQREALDAGFERLLASYRGAVQLRSAVEGNSFASLVMDSLPGPGRWAQELALLALDALMAGKSAVLELPGGRQVYDLAQALESLGLRPFAPDKARHGGFCGDFAILTASMPPAERYRSYLAVASGQVRCVIGARAVMYAPVEGPALFAIVEDAAYQNADGMMPYANARGVMRLRAQLHQGVFLAMANARTPISQWEVEGLPDSAQLPVEDDWPPVDGGEQSEAALETVGPDDVQLTDTAAQAGAEPAAAAGDQAAAGKASSLAADGERSFDRADLDTAVGLSADGPEDQYVDTATAPAWIASVTPAPPPAQGLEQVEIGISGFSSAIEGLPAVLSVESPWIRWFNRQELTRLADPTVGARVPHMAVRILDEALEQGPVLLSIPQDGLSQSLTCQRCHHQARCPRCTGPLRTPANARMAPRCCWCGAAAVNWTCPHCGSDRMRVIRVGAAGTAGELQGLFRGVPMVLSSPSQPQGIVEVIDQKPRIVIATPGAEPRVAGKDGGQAPYRAVAILDAWTSLYAPGVDARVDALTAWMRAVSLCAPRAQGGTALILGETDPAIAKSLLAWDPTILAKQELRERMEVGLPPALCAACVWGRRDAVGELLRSLGFLDGDRSMVTLCGMSVPAVLGPVPIPQPRTVDARELEATQDRVKAVIRVEPGQRAQLARELKAQVARHVASRTPGELRFQLDPKDLI</sequence>
<dbReference type="Pfam" id="PF17764">
    <property type="entry name" value="PriA_3primeBD"/>
    <property type="match status" value="1"/>
</dbReference>
<dbReference type="GO" id="GO:0006310">
    <property type="term" value="P:DNA recombination"/>
    <property type="evidence" value="ECO:0007669"/>
    <property type="project" value="TreeGrafter"/>
</dbReference>
<keyword evidence="1" id="KW-0547">Nucleotide-binding</keyword>
<dbReference type="GO" id="GO:0003677">
    <property type="term" value="F:DNA binding"/>
    <property type="evidence" value="ECO:0007669"/>
    <property type="project" value="UniProtKB-KW"/>
</dbReference>
<dbReference type="Proteomes" id="UP000252530">
    <property type="component" value="Unassembled WGS sequence"/>
</dbReference>
<evidence type="ECO:0000313" key="5">
    <source>
        <dbReference type="EMBL" id="RBP98429.1"/>
    </source>
</evidence>
<proteinExistence type="predicted"/>
<dbReference type="InterPro" id="IPR027417">
    <property type="entry name" value="P-loop_NTPase"/>
</dbReference>
<organism evidence="5 6">
    <name type="scientific">Bifidobacterium aemilianum</name>
    <dbReference type="NCBI Taxonomy" id="2493120"/>
    <lineage>
        <taxon>Bacteria</taxon>
        <taxon>Bacillati</taxon>
        <taxon>Actinomycetota</taxon>
        <taxon>Actinomycetes</taxon>
        <taxon>Bifidobacteriales</taxon>
        <taxon>Bifidobacteriaceae</taxon>
        <taxon>Bifidobacterium</taxon>
    </lineage>
</organism>
<dbReference type="Gene3D" id="3.40.50.300">
    <property type="entry name" value="P-loop containing nucleotide triphosphate hydrolases"/>
    <property type="match status" value="1"/>
</dbReference>
<gene>
    <name evidence="5" type="ORF">CRD60_00745</name>
</gene>
<dbReference type="GO" id="GO:0043138">
    <property type="term" value="F:3'-5' DNA helicase activity"/>
    <property type="evidence" value="ECO:0007669"/>
    <property type="project" value="TreeGrafter"/>
</dbReference>
<dbReference type="InterPro" id="IPR041222">
    <property type="entry name" value="PriA_3primeBD"/>
</dbReference>
<comment type="caution">
    <text evidence="5">The sequence shown here is derived from an EMBL/GenBank/DDBJ whole genome shotgun (WGS) entry which is preliminary data.</text>
</comment>
<dbReference type="Gene3D" id="3.40.1440.60">
    <property type="entry name" value="PriA, 3(prime) DNA-binding domain"/>
    <property type="match status" value="1"/>
</dbReference>
<dbReference type="EMBL" id="PDCG01000001">
    <property type="protein sequence ID" value="RBP98429.1"/>
    <property type="molecule type" value="Genomic_DNA"/>
</dbReference>
<name>A0A366KA09_9BIFI</name>
<evidence type="ECO:0000256" key="1">
    <source>
        <dbReference type="ARBA" id="ARBA00022741"/>
    </source>
</evidence>
<keyword evidence="6" id="KW-1185">Reference proteome</keyword>
<feature type="domain" description="Primosomal protein N' 3' DNA-binding" evidence="4">
    <location>
        <begin position="5"/>
        <end position="96"/>
    </location>
</feature>
<dbReference type="PANTHER" id="PTHR30580">
    <property type="entry name" value="PRIMOSOMAL PROTEIN N"/>
    <property type="match status" value="1"/>
</dbReference>
<dbReference type="PANTHER" id="PTHR30580:SF0">
    <property type="entry name" value="PRIMOSOMAL PROTEIN N"/>
    <property type="match status" value="1"/>
</dbReference>
<dbReference type="GO" id="GO:0005524">
    <property type="term" value="F:ATP binding"/>
    <property type="evidence" value="ECO:0007669"/>
    <property type="project" value="UniProtKB-KW"/>
</dbReference>
<evidence type="ECO:0000259" key="4">
    <source>
        <dbReference type="Pfam" id="PF17764"/>
    </source>
</evidence>
<accession>A0A366KA09</accession>
<dbReference type="GO" id="GO:0006302">
    <property type="term" value="P:double-strand break repair"/>
    <property type="evidence" value="ECO:0007669"/>
    <property type="project" value="TreeGrafter"/>
</dbReference>
<dbReference type="AlphaFoldDB" id="A0A366KA09"/>
<reference evidence="5 6" key="1">
    <citation type="submission" date="2017-10" db="EMBL/GenBank/DDBJ databases">
        <title>Bifidobacterium xylocopum sp. nov. and Bifidobacterium aemilianum sp. nov., from the carpenter bee (Xylocopa violacea) digestive tract.</title>
        <authorList>
            <person name="Alberoni D."/>
            <person name="Baffoni L."/>
            <person name="Di Gioia D."/>
            <person name="Gaggia F."/>
            <person name="Biavati B."/>
        </authorList>
    </citation>
    <scope>NUCLEOTIDE SEQUENCE [LARGE SCALE GENOMIC DNA]</scope>
    <source>
        <strain evidence="5 6">XV10</strain>
    </source>
</reference>
<evidence type="ECO:0000256" key="3">
    <source>
        <dbReference type="ARBA" id="ARBA00023125"/>
    </source>
</evidence>
<keyword evidence="2" id="KW-0067">ATP-binding</keyword>
<dbReference type="InterPro" id="IPR042115">
    <property type="entry name" value="PriA_3primeBD_sf"/>
</dbReference>
<dbReference type="GO" id="GO:0006270">
    <property type="term" value="P:DNA replication initiation"/>
    <property type="evidence" value="ECO:0007669"/>
    <property type="project" value="TreeGrafter"/>
</dbReference>